<dbReference type="InterPro" id="IPR007603">
    <property type="entry name" value="Choline_transptr-like"/>
</dbReference>
<dbReference type="PANTHER" id="PTHR12385:SF12">
    <property type="entry name" value="CHOLINE TRANSPORTER-LIKE PROTEIN"/>
    <property type="match status" value="1"/>
</dbReference>
<evidence type="ECO:0000313" key="7">
    <source>
        <dbReference type="EMBL" id="KHJ92083.1"/>
    </source>
</evidence>
<evidence type="ECO:0000313" key="8">
    <source>
        <dbReference type="Proteomes" id="UP000053660"/>
    </source>
</evidence>
<dbReference type="OrthoDB" id="420519at2759"/>
<accession>A0A0B1T3E8</accession>
<dbReference type="AlphaFoldDB" id="A0A0B1T3E8"/>
<keyword evidence="4 6" id="KW-1133">Transmembrane helix</keyword>
<evidence type="ECO:0000256" key="2">
    <source>
        <dbReference type="ARBA" id="ARBA00007168"/>
    </source>
</evidence>
<evidence type="ECO:0000256" key="6">
    <source>
        <dbReference type="RuleBase" id="RU368066"/>
    </source>
</evidence>
<sequence length="310" mass="34552">MERIRKLAAERNNSLCVDHSSALASTNHQPRFGVCPRLPVLKRAIFFSTDIMNRCIPEDLIGFGKDLFKKVLEMDWIRGYLHDLIDASPYLLQMCLVALVLALLSVALLRFFAPIIIYFVYLAVATLAVGFSGCIWYAFWKVYKKAQKPEGYNNTTATSSTSTVDGSKPLHLTGAILLKDLNFEELFNFEDTTSTTLFALGLGATVISVFVVLIVWCILPRGKKMVRLFKGASKALAAMPSLLLQPLINAALVLMVAIYTMSIVLVLFTAGDLVSRRITNGDGKNDSIFIIESNMTQTTKWVVFSSFHRY</sequence>
<keyword evidence="3 6" id="KW-0812">Transmembrane</keyword>
<dbReference type="GO" id="GO:0005886">
    <property type="term" value="C:plasma membrane"/>
    <property type="evidence" value="ECO:0007669"/>
    <property type="project" value="UniProtKB-SubCell"/>
</dbReference>
<evidence type="ECO:0000256" key="3">
    <source>
        <dbReference type="ARBA" id="ARBA00022692"/>
    </source>
</evidence>
<protein>
    <recommendedName>
        <fullName evidence="6">Choline transporter-like protein</fullName>
    </recommendedName>
</protein>
<keyword evidence="8" id="KW-1185">Reference proteome</keyword>
<comment type="caution">
    <text evidence="6">Lacks conserved residue(s) required for the propagation of feature annotation.</text>
</comment>
<comment type="function">
    <text evidence="6">Choline transporter.</text>
</comment>
<dbReference type="PANTHER" id="PTHR12385">
    <property type="entry name" value="CHOLINE TRANSPORTER-LIKE (SLC FAMILY 44)"/>
    <property type="match status" value="1"/>
</dbReference>
<evidence type="ECO:0000256" key="4">
    <source>
        <dbReference type="ARBA" id="ARBA00022989"/>
    </source>
</evidence>
<gene>
    <name evidence="7" type="ORF">OESDEN_08037</name>
</gene>
<comment type="similarity">
    <text evidence="2 6">Belongs to the CTL (choline transporter-like) family.</text>
</comment>
<dbReference type="Proteomes" id="UP000053660">
    <property type="component" value="Unassembled WGS sequence"/>
</dbReference>
<feature type="transmembrane region" description="Helical" evidence="6">
    <location>
        <begin position="116"/>
        <end position="139"/>
    </location>
</feature>
<reference evidence="7 8" key="1">
    <citation type="submission" date="2014-03" db="EMBL/GenBank/DDBJ databases">
        <title>Draft genome of the hookworm Oesophagostomum dentatum.</title>
        <authorList>
            <person name="Mitreva M."/>
        </authorList>
    </citation>
    <scope>NUCLEOTIDE SEQUENCE [LARGE SCALE GENOMIC DNA]</scope>
    <source>
        <strain evidence="7 8">OD-Hann</strain>
    </source>
</reference>
<feature type="transmembrane region" description="Helical" evidence="6">
    <location>
        <begin position="254"/>
        <end position="274"/>
    </location>
</feature>
<organism evidence="7 8">
    <name type="scientific">Oesophagostomum dentatum</name>
    <name type="common">Nodular worm</name>
    <dbReference type="NCBI Taxonomy" id="61180"/>
    <lineage>
        <taxon>Eukaryota</taxon>
        <taxon>Metazoa</taxon>
        <taxon>Ecdysozoa</taxon>
        <taxon>Nematoda</taxon>
        <taxon>Chromadorea</taxon>
        <taxon>Rhabditida</taxon>
        <taxon>Rhabditina</taxon>
        <taxon>Rhabditomorpha</taxon>
        <taxon>Strongyloidea</taxon>
        <taxon>Strongylidae</taxon>
        <taxon>Oesophagostomum</taxon>
    </lineage>
</organism>
<name>A0A0B1T3E8_OESDE</name>
<keyword evidence="5 6" id="KW-0472">Membrane</keyword>
<dbReference type="EMBL" id="KN551581">
    <property type="protein sequence ID" value="KHJ92083.1"/>
    <property type="molecule type" value="Genomic_DNA"/>
</dbReference>
<comment type="subcellular location">
    <subcellularLocation>
        <location evidence="6">Cell membrane</location>
        <topology evidence="6">Multi-pass membrane protein</topology>
    </subcellularLocation>
    <subcellularLocation>
        <location evidence="1">Membrane</location>
        <topology evidence="1">Multi-pass membrane protein</topology>
    </subcellularLocation>
</comment>
<evidence type="ECO:0000256" key="1">
    <source>
        <dbReference type="ARBA" id="ARBA00004141"/>
    </source>
</evidence>
<dbReference type="Pfam" id="PF04515">
    <property type="entry name" value="Choline_transpo"/>
    <property type="match status" value="1"/>
</dbReference>
<feature type="transmembrane region" description="Helical" evidence="6">
    <location>
        <begin position="90"/>
        <end position="109"/>
    </location>
</feature>
<feature type="transmembrane region" description="Helical" evidence="6">
    <location>
        <begin position="197"/>
        <end position="219"/>
    </location>
</feature>
<evidence type="ECO:0000256" key="5">
    <source>
        <dbReference type="ARBA" id="ARBA00023136"/>
    </source>
</evidence>
<dbReference type="GO" id="GO:0022857">
    <property type="term" value="F:transmembrane transporter activity"/>
    <property type="evidence" value="ECO:0007669"/>
    <property type="project" value="UniProtKB-UniRule"/>
</dbReference>
<proteinExistence type="inferred from homology"/>